<feature type="region of interest" description="Disordered" evidence="1">
    <location>
        <begin position="316"/>
        <end position="356"/>
    </location>
</feature>
<feature type="region of interest" description="Disordered" evidence="1">
    <location>
        <begin position="200"/>
        <end position="301"/>
    </location>
</feature>
<feature type="compositionally biased region" description="Low complexity" evidence="1">
    <location>
        <begin position="209"/>
        <end position="223"/>
    </location>
</feature>
<keyword evidence="3" id="KW-1185">Reference proteome</keyword>
<comment type="caution">
    <text evidence="2">The sequence shown here is derived from an EMBL/GenBank/DDBJ whole genome shotgun (WGS) entry which is preliminary data.</text>
</comment>
<dbReference type="AlphaFoldDB" id="A0A5B7DTW7"/>
<feature type="compositionally biased region" description="Low complexity" evidence="1">
    <location>
        <begin position="316"/>
        <end position="327"/>
    </location>
</feature>
<name>A0A5B7DTW7_PORTR</name>
<feature type="compositionally biased region" description="Low complexity" evidence="1">
    <location>
        <begin position="423"/>
        <end position="434"/>
    </location>
</feature>
<accession>A0A5B7DTW7</accession>
<proteinExistence type="predicted"/>
<sequence length="453" mass="51063">MLNKVRIQLPMPQFTETKTEIPTPEFIDTKVRIEIPTREIKYTEIRTTDAKIRTEIPTTEFTDNEIITEVPEMNETDVTDPPTLEITETDTIPSELIDSQMTKLPATEFTDIKERTEFPTLEFKDEVFTTDVPSSNFDDASVTAAIPIPEFIETEMKTKKPSHEFTDAHEIPPMEFTEDALTTEIPTSEFTDDIFTTQLTHSKPQVPNVPTTTEQTPASTTATPPRPSPVPRIVETRTKPSRSQQRRTTTPFPRIFRPLVVRPTTTTTPEPTTTTPTTTTKSSRRGSSRYNPPPEPSHPNIEKDVALQFKFTAPLSDSVKSGSRSSSLPETDNEVNGRFVSDTPRMKPTRRPATEAPVLTTTQSSKFPHPNYGKSDITYVGGEVVITEVGTMEDTPQYEIQRILGGLGSRRRGLARPQKSPKKQTTTKSPPVVKAKPEEPINDEYYDDYYYDY</sequence>
<gene>
    <name evidence="2" type="primary">Zan_4</name>
    <name evidence="2" type="ORF">E2C01_017972</name>
</gene>
<evidence type="ECO:0000313" key="2">
    <source>
        <dbReference type="EMBL" id="MPC24878.1"/>
    </source>
</evidence>
<feature type="compositionally biased region" description="Low complexity" evidence="1">
    <location>
        <begin position="241"/>
        <end position="280"/>
    </location>
</feature>
<protein>
    <submittedName>
        <fullName evidence="2">Zonadhesin</fullName>
    </submittedName>
</protein>
<evidence type="ECO:0000256" key="1">
    <source>
        <dbReference type="SAM" id="MobiDB-lite"/>
    </source>
</evidence>
<evidence type="ECO:0000313" key="3">
    <source>
        <dbReference type="Proteomes" id="UP000324222"/>
    </source>
</evidence>
<dbReference type="OrthoDB" id="6382969at2759"/>
<reference evidence="2 3" key="1">
    <citation type="submission" date="2019-05" db="EMBL/GenBank/DDBJ databases">
        <title>Another draft genome of Portunus trituberculatus and its Hox gene families provides insights of decapod evolution.</title>
        <authorList>
            <person name="Jeong J.-H."/>
            <person name="Song I."/>
            <person name="Kim S."/>
            <person name="Choi T."/>
            <person name="Kim D."/>
            <person name="Ryu S."/>
            <person name="Kim W."/>
        </authorList>
    </citation>
    <scope>NUCLEOTIDE SEQUENCE [LARGE SCALE GENOMIC DNA]</scope>
    <source>
        <tissue evidence="2">Muscle</tissue>
    </source>
</reference>
<dbReference type="EMBL" id="VSRR010001386">
    <property type="protein sequence ID" value="MPC24878.1"/>
    <property type="molecule type" value="Genomic_DNA"/>
</dbReference>
<feature type="region of interest" description="Disordered" evidence="1">
    <location>
        <begin position="406"/>
        <end position="441"/>
    </location>
</feature>
<organism evidence="2 3">
    <name type="scientific">Portunus trituberculatus</name>
    <name type="common">Swimming crab</name>
    <name type="synonym">Neptunus trituberculatus</name>
    <dbReference type="NCBI Taxonomy" id="210409"/>
    <lineage>
        <taxon>Eukaryota</taxon>
        <taxon>Metazoa</taxon>
        <taxon>Ecdysozoa</taxon>
        <taxon>Arthropoda</taxon>
        <taxon>Crustacea</taxon>
        <taxon>Multicrustacea</taxon>
        <taxon>Malacostraca</taxon>
        <taxon>Eumalacostraca</taxon>
        <taxon>Eucarida</taxon>
        <taxon>Decapoda</taxon>
        <taxon>Pleocyemata</taxon>
        <taxon>Brachyura</taxon>
        <taxon>Eubrachyura</taxon>
        <taxon>Portunoidea</taxon>
        <taxon>Portunidae</taxon>
        <taxon>Portuninae</taxon>
        <taxon>Portunus</taxon>
    </lineage>
</organism>
<dbReference type="Proteomes" id="UP000324222">
    <property type="component" value="Unassembled WGS sequence"/>
</dbReference>
<feature type="compositionally biased region" description="Basic residues" evidence="1">
    <location>
        <begin position="409"/>
        <end position="422"/>
    </location>
</feature>